<organism evidence="1 2">
    <name type="scientific">Bombyx mandarina</name>
    <name type="common">Wild silk moth</name>
    <name type="synonym">Wild silkworm</name>
    <dbReference type="NCBI Taxonomy" id="7092"/>
    <lineage>
        <taxon>Eukaryota</taxon>
        <taxon>Metazoa</taxon>
        <taxon>Ecdysozoa</taxon>
        <taxon>Arthropoda</taxon>
        <taxon>Hexapoda</taxon>
        <taxon>Insecta</taxon>
        <taxon>Pterygota</taxon>
        <taxon>Neoptera</taxon>
        <taxon>Endopterygota</taxon>
        <taxon>Lepidoptera</taxon>
        <taxon>Glossata</taxon>
        <taxon>Ditrysia</taxon>
        <taxon>Bombycoidea</taxon>
        <taxon>Bombycidae</taxon>
        <taxon>Bombycinae</taxon>
        <taxon>Bombyx</taxon>
    </lineage>
</organism>
<keyword evidence="1" id="KW-1185">Reference proteome</keyword>
<proteinExistence type="predicted"/>
<dbReference type="Proteomes" id="UP000504629">
    <property type="component" value="Unplaced"/>
</dbReference>
<dbReference type="GeneID" id="114251318"/>
<dbReference type="OrthoDB" id="10039611at2759"/>
<reference evidence="2" key="1">
    <citation type="submission" date="2025-08" db="UniProtKB">
        <authorList>
            <consortium name="RefSeq"/>
        </authorList>
    </citation>
    <scope>IDENTIFICATION</scope>
    <source>
        <tissue evidence="2">Silk gland</tissue>
    </source>
</reference>
<accession>A0A6J2KH27</accession>
<name>A0A6J2KH27_BOMMA</name>
<dbReference type="AlphaFoldDB" id="A0A6J2KH27"/>
<evidence type="ECO:0000313" key="2">
    <source>
        <dbReference type="RefSeq" id="XP_028041335.1"/>
    </source>
</evidence>
<dbReference type="RefSeq" id="XP_028041335.1">
    <property type="nucleotide sequence ID" value="XM_028185534.1"/>
</dbReference>
<protein>
    <submittedName>
        <fullName evidence="2">Uncharacterized protein LOC114251318</fullName>
    </submittedName>
</protein>
<gene>
    <name evidence="2" type="primary">LOC114251318</name>
</gene>
<sequence>MESQPGGSKMNSPRKKRQKRTYFTSNEKGMVVNVHKYVKQTWPTDEYPYKTRLMEKTASILGIGVASVYRIIKEYATVLLINGEIVWIML</sequence>
<dbReference type="KEGG" id="bman:114251318"/>
<evidence type="ECO:0000313" key="1">
    <source>
        <dbReference type="Proteomes" id="UP000504629"/>
    </source>
</evidence>